<dbReference type="AlphaFoldDB" id="A0A1X7V1F4"/>
<name>A0A1X7V1F4_AMPQE</name>
<reference evidence="1" key="1">
    <citation type="submission" date="2017-05" db="UniProtKB">
        <authorList>
            <consortium name="EnsemblMetazoa"/>
        </authorList>
    </citation>
    <scope>IDENTIFICATION</scope>
</reference>
<evidence type="ECO:0000313" key="1">
    <source>
        <dbReference type="EnsemblMetazoa" id="Aqu2.1.33843_001"/>
    </source>
</evidence>
<accession>A0A1X7V1F4</accession>
<organism evidence="1">
    <name type="scientific">Amphimedon queenslandica</name>
    <name type="common">Sponge</name>
    <dbReference type="NCBI Taxonomy" id="400682"/>
    <lineage>
        <taxon>Eukaryota</taxon>
        <taxon>Metazoa</taxon>
        <taxon>Porifera</taxon>
        <taxon>Demospongiae</taxon>
        <taxon>Heteroscleromorpha</taxon>
        <taxon>Haplosclerida</taxon>
        <taxon>Niphatidae</taxon>
        <taxon>Amphimedon</taxon>
    </lineage>
</organism>
<proteinExistence type="predicted"/>
<dbReference type="EnsemblMetazoa" id="Aqu2.1.33843_001">
    <property type="protein sequence ID" value="Aqu2.1.33843_001"/>
    <property type="gene ID" value="Aqu2.1.33843"/>
</dbReference>
<sequence>MKEDGVCLVRLDVVVFAAFLFRGSFVKSKGAFKKANTQSSSKSWKKVICRKMKIERTREKKSSKAALTTYTISQKSLQDTIKGGRNYCVS</sequence>
<protein>
    <submittedName>
        <fullName evidence="1">Uncharacterized protein</fullName>
    </submittedName>
</protein>
<dbReference type="InParanoid" id="A0A1X7V1F4"/>